<organism evidence="3 4">
    <name type="scientific">Fuerstiella marisgermanici</name>
    <dbReference type="NCBI Taxonomy" id="1891926"/>
    <lineage>
        <taxon>Bacteria</taxon>
        <taxon>Pseudomonadati</taxon>
        <taxon>Planctomycetota</taxon>
        <taxon>Planctomycetia</taxon>
        <taxon>Planctomycetales</taxon>
        <taxon>Planctomycetaceae</taxon>
        <taxon>Fuerstiella</taxon>
    </lineage>
</organism>
<evidence type="ECO:0000313" key="4">
    <source>
        <dbReference type="Proteomes" id="UP000187735"/>
    </source>
</evidence>
<evidence type="ECO:0000256" key="1">
    <source>
        <dbReference type="PROSITE-ProRule" id="PRU01076"/>
    </source>
</evidence>
<keyword evidence="1" id="KW-0238">DNA-binding</keyword>
<dbReference type="PROSITE" id="PS51740">
    <property type="entry name" value="SPOVT_ABRB"/>
    <property type="match status" value="1"/>
</dbReference>
<dbReference type="AlphaFoldDB" id="A0A1P8WBV0"/>
<gene>
    <name evidence="3" type="ORF">Fuma_01135</name>
</gene>
<evidence type="ECO:0000313" key="3">
    <source>
        <dbReference type="EMBL" id="APZ91547.1"/>
    </source>
</evidence>
<dbReference type="GO" id="GO:0003677">
    <property type="term" value="F:DNA binding"/>
    <property type="evidence" value="ECO:0007669"/>
    <property type="project" value="UniProtKB-UniRule"/>
</dbReference>
<dbReference type="Pfam" id="PF04014">
    <property type="entry name" value="MazE_antitoxin"/>
    <property type="match status" value="1"/>
</dbReference>
<reference evidence="3 4" key="1">
    <citation type="journal article" date="2016" name="Front. Microbiol.">
        <title>Fuerstia marisgermanicae gen. nov., sp. nov., an Unusual Member of the Phylum Planctomycetes from the German Wadden Sea.</title>
        <authorList>
            <person name="Kohn T."/>
            <person name="Heuer A."/>
            <person name="Jogler M."/>
            <person name="Vollmers J."/>
            <person name="Boedeker C."/>
            <person name="Bunk B."/>
            <person name="Rast P."/>
            <person name="Borchert D."/>
            <person name="Glockner I."/>
            <person name="Freese H.M."/>
            <person name="Klenk H.P."/>
            <person name="Overmann J."/>
            <person name="Kaster A.K."/>
            <person name="Rohde M."/>
            <person name="Wiegand S."/>
            <person name="Jogler C."/>
        </authorList>
    </citation>
    <scope>NUCLEOTIDE SEQUENCE [LARGE SCALE GENOMIC DNA]</scope>
    <source>
        <strain evidence="3 4">NH11</strain>
    </source>
</reference>
<dbReference type="Proteomes" id="UP000187735">
    <property type="component" value="Chromosome"/>
</dbReference>
<dbReference type="Gene3D" id="2.10.260.10">
    <property type="match status" value="1"/>
</dbReference>
<sequence>MLIETTPQDACHHIRVDSSGRIRLPVELKEKLGVANGDCVVVVEREDEIRLETAAQALARAQEYFSTFVPEGVSLVDELLDERRAEARDE</sequence>
<dbReference type="InterPro" id="IPR037914">
    <property type="entry name" value="SpoVT-AbrB_sf"/>
</dbReference>
<accession>A0A1P8WBV0</accession>
<keyword evidence="4" id="KW-1185">Reference proteome</keyword>
<name>A0A1P8WBV0_9PLAN</name>
<dbReference type="KEGG" id="fmr:Fuma_01135"/>
<protein>
    <submittedName>
        <fullName evidence="3">SpoVT / AbrB like domain protein</fullName>
    </submittedName>
</protein>
<feature type="domain" description="SpoVT-AbrB" evidence="2">
    <location>
        <begin position="11"/>
        <end position="56"/>
    </location>
</feature>
<dbReference type="EMBL" id="CP017641">
    <property type="protein sequence ID" value="APZ91547.1"/>
    <property type="molecule type" value="Genomic_DNA"/>
</dbReference>
<proteinExistence type="predicted"/>
<dbReference type="SUPFAM" id="SSF89447">
    <property type="entry name" value="AbrB/MazE/MraZ-like"/>
    <property type="match status" value="1"/>
</dbReference>
<dbReference type="OrthoDB" id="9811597at2"/>
<evidence type="ECO:0000259" key="2">
    <source>
        <dbReference type="PROSITE" id="PS51740"/>
    </source>
</evidence>
<dbReference type="RefSeq" id="WP_158520860.1">
    <property type="nucleotide sequence ID" value="NZ_CP017641.1"/>
</dbReference>
<dbReference type="SMART" id="SM00966">
    <property type="entry name" value="SpoVT_AbrB"/>
    <property type="match status" value="1"/>
</dbReference>
<dbReference type="InterPro" id="IPR007159">
    <property type="entry name" value="SpoVT-AbrB_dom"/>
</dbReference>